<proteinExistence type="predicted"/>
<name>A0AAV4DWQ4_9GAST</name>
<sequence length="79" mass="8969">MQQIFADAMRQLVRQWQMCVDRDGGLSRELNLDVPGCPKAPDWRVTTTDHRSSSHCDRLVIASCQHSDPIKHAPPPLFT</sequence>
<accession>A0AAV4DWQ4</accession>
<evidence type="ECO:0000313" key="2">
    <source>
        <dbReference type="Proteomes" id="UP000735302"/>
    </source>
</evidence>
<dbReference type="AlphaFoldDB" id="A0AAV4DWQ4"/>
<organism evidence="1 2">
    <name type="scientific">Plakobranchus ocellatus</name>
    <dbReference type="NCBI Taxonomy" id="259542"/>
    <lineage>
        <taxon>Eukaryota</taxon>
        <taxon>Metazoa</taxon>
        <taxon>Spiralia</taxon>
        <taxon>Lophotrochozoa</taxon>
        <taxon>Mollusca</taxon>
        <taxon>Gastropoda</taxon>
        <taxon>Heterobranchia</taxon>
        <taxon>Euthyneura</taxon>
        <taxon>Panpulmonata</taxon>
        <taxon>Sacoglossa</taxon>
        <taxon>Placobranchoidea</taxon>
        <taxon>Plakobranchidae</taxon>
        <taxon>Plakobranchus</taxon>
    </lineage>
</organism>
<dbReference type="EMBL" id="BLXT01008440">
    <property type="protein sequence ID" value="GFO48737.1"/>
    <property type="molecule type" value="Genomic_DNA"/>
</dbReference>
<keyword evidence="2" id="KW-1185">Reference proteome</keyword>
<evidence type="ECO:0000313" key="1">
    <source>
        <dbReference type="EMBL" id="GFO48737.1"/>
    </source>
</evidence>
<gene>
    <name evidence="1" type="ORF">PoB_007524200</name>
</gene>
<dbReference type="Proteomes" id="UP000735302">
    <property type="component" value="Unassembled WGS sequence"/>
</dbReference>
<protein>
    <submittedName>
        <fullName evidence="1">Uncharacterized protein</fullName>
    </submittedName>
</protein>
<reference evidence="1 2" key="1">
    <citation type="journal article" date="2021" name="Elife">
        <title>Chloroplast acquisition without the gene transfer in kleptoplastic sea slugs, Plakobranchus ocellatus.</title>
        <authorList>
            <person name="Maeda T."/>
            <person name="Takahashi S."/>
            <person name="Yoshida T."/>
            <person name="Shimamura S."/>
            <person name="Takaki Y."/>
            <person name="Nagai Y."/>
            <person name="Toyoda A."/>
            <person name="Suzuki Y."/>
            <person name="Arimoto A."/>
            <person name="Ishii H."/>
            <person name="Satoh N."/>
            <person name="Nishiyama T."/>
            <person name="Hasebe M."/>
            <person name="Maruyama T."/>
            <person name="Minagawa J."/>
            <person name="Obokata J."/>
            <person name="Shigenobu S."/>
        </authorList>
    </citation>
    <scope>NUCLEOTIDE SEQUENCE [LARGE SCALE GENOMIC DNA]</scope>
</reference>
<comment type="caution">
    <text evidence="1">The sequence shown here is derived from an EMBL/GenBank/DDBJ whole genome shotgun (WGS) entry which is preliminary data.</text>
</comment>